<dbReference type="EMBL" id="CADEBC010000519">
    <property type="protein sequence ID" value="CAB3243219.1"/>
    <property type="molecule type" value="Genomic_DNA"/>
</dbReference>
<sequence length="75" mass="8773">MEPCRLPRQTLLGEIAYAERPVGPPKLKFKDGVKRDMISLDIKFSDWKDLAKERDQWRKVSTRMAPKPMMKLGWG</sequence>
<reference evidence="1 2" key="1">
    <citation type="submission" date="2020-04" db="EMBL/GenBank/DDBJ databases">
        <authorList>
            <person name="Wallbank WR R."/>
            <person name="Pardo Diaz C."/>
            <person name="Kozak K."/>
            <person name="Martin S."/>
            <person name="Jiggins C."/>
            <person name="Moest M."/>
            <person name="Warren A I."/>
            <person name="Byers J.R.P. K."/>
            <person name="Montejo-Kovacevich G."/>
            <person name="Yen C E."/>
        </authorList>
    </citation>
    <scope>NUCLEOTIDE SEQUENCE [LARGE SCALE GENOMIC DNA]</scope>
</reference>
<dbReference type="AlphaFoldDB" id="A0A8S1AEG8"/>
<organism evidence="1 2">
    <name type="scientific">Arctia plantaginis</name>
    <name type="common">Wood tiger moth</name>
    <name type="synonym">Phalaena plantaginis</name>
    <dbReference type="NCBI Taxonomy" id="874455"/>
    <lineage>
        <taxon>Eukaryota</taxon>
        <taxon>Metazoa</taxon>
        <taxon>Ecdysozoa</taxon>
        <taxon>Arthropoda</taxon>
        <taxon>Hexapoda</taxon>
        <taxon>Insecta</taxon>
        <taxon>Pterygota</taxon>
        <taxon>Neoptera</taxon>
        <taxon>Endopterygota</taxon>
        <taxon>Lepidoptera</taxon>
        <taxon>Glossata</taxon>
        <taxon>Ditrysia</taxon>
        <taxon>Noctuoidea</taxon>
        <taxon>Erebidae</taxon>
        <taxon>Arctiinae</taxon>
        <taxon>Arctia</taxon>
    </lineage>
</organism>
<accession>A0A8S1AEG8</accession>
<dbReference type="Proteomes" id="UP000494106">
    <property type="component" value="Unassembled WGS sequence"/>
</dbReference>
<proteinExistence type="predicted"/>
<keyword evidence="2" id="KW-1185">Reference proteome</keyword>
<comment type="caution">
    <text evidence="1">The sequence shown here is derived from an EMBL/GenBank/DDBJ whole genome shotgun (WGS) entry which is preliminary data.</text>
</comment>
<evidence type="ECO:0000313" key="2">
    <source>
        <dbReference type="Proteomes" id="UP000494106"/>
    </source>
</evidence>
<gene>
    <name evidence="1" type="ORF">APLA_LOCUS9394</name>
</gene>
<dbReference type="OrthoDB" id="7470431at2759"/>
<name>A0A8S1AEG8_ARCPL</name>
<protein>
    <submittedName>
        <fullName evidence="1">Uncharacterized protein</fullName>
    </submittedName>
</protein>
<evidence type="ECO:0000313" key="1">
    <source>
        <dbReference type="EMBL" id="CAB3243219.1"/>
    </source>
</evidence>